<evidence type="ECO:0000313" key="6">
    <source>
        <dbReference type="Proteomes" id="UP000019442"/>
    </source>
</evidence>
<feature type="domain" description="GGDEF" evidence="4">
    <location>
        <begin position="248"/>
        <end position="393"/>
    </location>
</feature>
<dbReference type="PROSITE" id="PS50883">
    <property type="entry name" value="EAL"/>
    <property type="match status" value="1"/>
</dbReference>
<dbReference type="InterPro" id="IPR001633">
    <property type="entry name" value="EAL_dom"/>
</dbReference>
<dbReference type="CDD" id="cd01949">
    <property type="entry name" value="GGDEF"/>
    <property type="match status" value="1"/>
</dbReference>
<feature type="domain" description="EAL" evidence="3">
    <location>
        <begin position="402"/>
        <end position="656"/>
    </location>
</feature>
<evidence type="ECO:0000256" key="2">
    <source>
        <dbReference type="ARBA" id="ARBA00022636"/>
    </source>
</evidence>
<dbReference type="Gene3D" id="3.30.70.270">
    <property type="match status" value="1"/>
</dbReference>
<dbReference type="PANTHER" id="PTHR33121">
    <property type="entry name" value="CYCLIC DI-GMP PHOSPHODIESTERASE PDEF"/>
    <property type="match status" value="1"/>
</dbReference>
<keyword evidence="6" id="KW-1185">Reference proteome</keyword>
<dbReference type="NCBIfam" id="TIGR00254">
    <property type="entry name" value="GGDEF"/>
    <property type="match status" value="1"/>
</dbReference>
<evidence type="ECO:0000256" key="1">
    <source>
        <dbReference type="ARBA" id="ARBA00012282"/>
    </source>
</evidence>
<dbReference type="KEGG" id="hhc:M911_09075"/>
<protein>
    <recommendedName>
        <fullName evidence="1">cyclic-guanylate-specific phosphodiesterase</fullName>
        <ecNumber evidence="1">3.1.4.52</ecNumber>
    </recommendedName>
</protein>
<name>W8KQJ5_9GAMM</name>
<organism evidence="5 6">
    <name type="scientific">Ectothiorhodospira haloalkaliphila</name>
    <dbReference type="NCBI Taxonomy" id="421628"/>
    <lineage>
        <taxon>Bacteria</taxon>
        <taxon>Pseudomonadati</taxon>
        <taxon>Pseudomonadota</taxon>
        <taxon>Gammaproteobacteria</taxon>
        <taxon>Chromatiales</taxon>
        <taxon>Ectothiorhodospiraceae</taxon>
        <taxon>Ectothiorhodospira</taxon>
    </lineage>
</organism>
<reference evidence="6" key="2">
    <citation type="submission" date="2014-02" db="EMBL/GenBank/DDBJ databases">
        <title>Draft Genome Sequence of extremely halophilic bacteria Halorhodospira halochloris.</title>
        <authorList>
            <person name="Singh K.S."/>
        </authorList>
    </citation>
    <scope>NUCLEOTIDE SEQUENCE [LARGE SCALE GENOMIC DNA]</scope>
    <source>
        <strain evidence="6">A</strain>
    </source>
</reference>
<dbReference type="RefSeq" id="WP_025281723.1">
    <property type="nucleotide sequence ID" value="NZ_CP007268.1"/>
</dbReference>
<dbReference type="GO" id="GO:0071111">
    <property type="term" value="F:cyclic-guanylate-specific phosphodiesterase activity"/>
    <property type="evidence" value="ECO:0007669"/>
    <property type="project" value="UniProtKB-EC"/>
</dbReference>
<dbReference type="PANTHER" id="PTHR33121:SF70">
    <property type="entry name" value="SIGNALING PROTEIN YKOW"/>
    <property type="match status" value="1"/>
</dbReference>
<evidence type="ECO:0000313" key="5">
    <source>
        <dbReference type="EMBL" id="AHK79272.1"/>
    </source>
</evidence>
<dbReference type="SUPFAM" id="SSF55073">
    <property type="entry name" value="Nucleotide cyclase"/>
    <property type="match status" value="1"/>
</dbReference>
<dbReference type="EC" id="3.1.4.52" evidence="1"/>
<accession>W8KQJ5</accession>
<dbReference type="InterPro" id="IPR043128">
    <property type="entry name" value="Rev_trsase/Diguanyl_cyclase"/>
</dbReference>
<dbReference type="PATRIC" id="fig|1354791.3.peg.2260"/>
<dbReference type="InterPro" id="IPR035919">
    <property type="entry name" value="EAL_sf"/>
</dbReference>
<dbReference type="HOGENOM" id="CLU_000445_70_50_6"/>
<dbReference type="SUPFAM" id="SSF55781">
    <property type="entry name" value="GAF domain-like"/>
    <property type="match status" value="1"/>
</dbReference>
<dbReference type="SMART" id="SM00267">
    <property type="entry name" value="GGDEF"/>
    <property type="match status" value="1"/>
</dbReference>
<gene>
    <name evidence="5" type="ORF">M911_09075</name>
</gene>
<evidence type="ECO:0000259" key="4">
    <source>
        <dbReference type="PROSITE" id="PS50887"/>
    </source>
</evidence>
<dbReference type="OrthoDB" id="9176779at2"/>
<dbReference type="InterPro" id="IPR000160">
    <property type="entry name" value="GGDEF_dom"/>
</dbReference>
<evidence type="ECO:0000259" key="3">
    <source>
        <dbReference type="PROSITE" id="PS50883"/>
    </source>
</evidence>
<dbReference type="FunFam" id="3.20.20.450:FF:000001">
    <property type="entry name" value="Cyclic di-GMP phosphodiesterase yahA"/>
    <property type="match status" value="1"/>
</dbReference>
<dbReference type="Proteomes" id="UP000019442">
    <property type="component" value="Chromosome"/>
</dbReference>
<keyword evidence="2" id="KW-0973">c-di-GMP</keyword>
<reference evidence="5 6" key="1">
    <citation type="journal article" date="2014" name="J Genomics">
        <title>Draft Genome Sequence of the Extremely Halophilic Phototrophic Purple Sulfur Bacterium Halorhodospira halochloris.</title>
        <authorList>
            <person name="Singh K.S."/>
            <person name="Kirksey J."/>
            <person name="Hoff W.D."/>
            <person name="Deole R."/>
        </authorList>
    </citation>
    <scope>NUCLEOTIDE SEQUENCE [LARGE SCALE GENOMIC DNA]</scope>
    <source>
        <strain evidence="5 6">A</strain>
    </source>
</reference>
<dbReference type="PROSITE" id="PS50887">
    <property type="entry name" value="GGDEF"/>
    <property type="match status" value="1"/>
</dbReference>
<proteinExistence type="predicted"/>
<dbReference type="SMART" id="SM00052">
    <property type="entry name" value="EAL"/>
    <property type="match status" value="1"/>
</dbReference>
<dbReference type="Pfam" id="PF00990">
    <property type="entry name" value="GGDEF"/>
    <property type="match status" value="1"/>
</dbReference>
<dbReference type="InterPro" id="IPR029787">
    <property type="entry name" value="Nucleotide_cyclase"/>
</dbReference>
<dbReference type="SUPFAM" id="SSF141868">
    <property type="entry name" value="EAL domain-like"/>
    <property type="match status" value="1"/>
</dbReference>
<dbReference type="EMBL" id="CP007268">
    <property type="protein sequence ID" value="AHK79272.1"/>
    <property type="molecule type" value="Genomic_DNA"/>
</dbReference>
<dbReference type="Gene3D" id="3.20.20.450">
    <property type="entry name" value="EAL domain"/>
    <property type="match status" value="1"/>
</dbReference>
<sequence length="667" mass="74835">MTQNEDEAQPDVDYLRERVRHLEQASQWHHYAMDVLTSMTAIFGDHSQSRDVAAILESTHECVGRLLPLEDAGYYTVDDESSFHLSFRQAGCEGPELEAIVEQLIDEGMFSWALNQNHPVCLPCPGNDDKEGARDDHLVLHVISSRTRIRGMFVGRTRGHPIHPRDPGMKVLSIVLFNAAYALESAALYTLMDHQHKTLKKISERQSLELAHQYSHDALTGLPNRVLFSDRLHQLIQKGPTGDEDDSSHVAVILMDLDHFKRVNDSLGHGYGDHLIKNLADNLRTILADTELLGHHHLDEGHVTLSRLGGDEFGIILDRVDSLDLLARFAQHLLDNVSCEYVIHGHPVFLTCSAGISIHPFDGRDVDTLIKNADAAMYEAKQRGRNHYHFYTQDINAQTYRHLMLENELSRALDRDEFQLHYQPQISLATGKVEGLEALVRWEHPEKGYLNPGHFIPVAEDTGLIEQLGLWVVRRACADMNRLETTGLPVPRMAINLSPRQFRQADLAAQYAAIISDAGIQASQIELELTESTIMQDIDKAVEIFGDMQQLGFRLAVDDFGTGYSSLNQLKHFPIHTLKIDRSFIRGIPQDRDDAAIVKAIVAMAKGLGLEVVAEGVEARHQLDFLKGLDCESVQGFYFSRPLPYDELCEYLQASESVKATTASSQG</sequence>
<dbReference type="CDD" id="cd01948">
    <property type="entry name" value="EAL"/>
    <property type="match status" value="1"/>
</dbReference>
<dbReference type="Pfam" id="PF00563">
    <property type="entry name" value="EAL"/>
    <property type="match status" value="1"/>
</dbReference>
<dbReference type="AlphaFoldDB" id="W8KQJ5"/>
<dbReference type="InterPro" id="IPR050706">
    <property type="entry name" value="Cyclic-di-GMP_PDE-like"/>
</dbReference>